<organism evidence="1 2">
    <name type="scientific">Yinghuangia aomiensis</name>
    <dbReference type="NCBI Taxonomy" id="676205"/>
    <lineage>
        <taxon>Bacteria</taxon>
        <taxon>Bacillati</taxon>
        <taxon>Actinomycetota</taxon>
        <taxon>Actinomycetes</taxon>
        <taxon>Kitasatosporales</taxon>
        <taxon>Streptomycetaceae</taxon>
        <taxon>Yinghuangia</taxon>
    </lineage>
</organism>
<dbReference type="Proteomes" id="UP001500466">
    <property type="component" value="Unassembled WGS sequence"/>
</dbReference>
<proteinExistence type="predicted"/>
<dbReference type="EMBL" id="BAABHS010000063">
    <property type="protein sequence ID" value="GAA4996705.1"/>
    <property type="molecule type" value="Genomic_DNA"/>
</dbReference>
<evidence type="ECO:0000313" key="1">
    <source>
        <dbReference type="EMBL" id="GAA4996705.1"/>
    </source>
</evidence>
<sequence length="198" mass="21789">MDFTPVFGFAQRPTSQMNKPVAICAVCARHLQYSCEPAQLRGEDFTDDKAVHFPEVFCDTEAPLRGFQALQAFPGGIPCGQAQHDLAIRLVTVSTPLEVYREVVCGVAVGYAPLEVQEIPLPARHPRDVLIVQITMDKYIGPPWINERQQVVRVAAERVGIGKAQPVESVAQHSLCDGDHAVEMCAHEVFVDGVRRGE</sequence>
<gene>
    <name evidence="1" type="ORF">GCM10023205_82430</name>
</gene>
<name>A0ABP9IFC4_9ACTN</name>
<accession>A0ABP9IFC4</accession>
<keyword evidence="2" id="KW-1185">Reference proteome</keyword>
<comment type="caution">
    <text evidence="1">The sequence shown here is derived from an EMBL/GenBank/DDBJ whole genome shotgun (WGS) entry which is preliminary data.</text>
</comment>
<evidence type="ECO:0000313" key="2">
    <source>
        <dbReference type="Proteomes" id="UP001500466"/>
    </source>
</evidence>
<protein>
    <submittedName>
        <fullName evidence="1">Uncharacterized protein</fullName>
    </submittedName>
</protein>
<reference evidence="2" key="1">
    <citation type="journal article" date="2019" name="Int. J. Syst. Evol. Microbiol.">
        <title>The Global Catalogue of Microorganisms (GCM) 10K type strain sequencing project: providing services to taxonomists for standard genome sequencing and annotation.</title>
        <authorList>
            <consortium name="The Broad Institute Genomics Platform"/>
            <consortium name="The Broad Institute Genome Sequencing Center for Infectious Disease"/>
            <person name="Wu L."/>
            <person name="Ma J."/>
        </authorList>
    </citation>
    <scope>NUCLEOTIDE SEQUENCE [LARGE SCALE GENOMIC DNA]</scope>
    <source>
        <strain evidence="2">JCM 17986</strain>
    </source>
</reference>